<comment type="caution">
    <text evidence="2">The sequence shown here is derived from an EMBL/GenBank/DDBJ whole genome shotgun (WGS) entry which is preliminary data.</text>
</comment>
<name>A0A099FI48_9RHOB</name>
<dbReference type="AlphaFoldDB" id="A0A099FI48"/>
<dbReference type="Proteomes" id="UP000029917">
    <property type="component" value="Unassembled WGS sequence"/>
</dbReference>
<reference evidence="2 3" key="1">
    <citation type="submission" date="2014-09" db="EMBL/GenBank/DDBJ databases">
        <authorList>
            <person name="McGinnis J.M."/>
            <person name="Wolfgang W.J."/>
        </authorList>
    </citation>
    <scope>NUCLEOTIDE SEQUENCE [LARGE SCALE GENOMIC DNA]</scope>
    <source>
        <strain evidence="2 3">HAMBI 3106</strain>
    </source>
</reference>
<accession>A0A099FI48</accession>
<gene>
    <name evidence="2" type="ORF">IC63_00900</name>
</gene>
<dbReference type="EMBL" id="JRKS01000001">
    <property type="protein sequence ID" value="KGJ09732.1"/>
    <property type="molecule type" value="Genomic_DNA"/>
</dbReference>
<evidence type="ECO:0000256" key="1">
    <source>
        <dbReference type="SAM" id="MobiDB-lite"/>
    </source>
</evidence>
<feature type="region of interest" description="Disordered" evidence="1">
    <location>
        <begin position="42"/>
        <end position="65"/>
    </location>
</feature>
<evidence type="ECO:0000313" key="2">
    <source>
        <dbReference type="EMBL" id="KGJ09732.1"/>
    </source>
</evidence>
<organism evidence="2 3">
    <name type="scientific">Paracoccus sphaerophysae</name>
    <dbReference type="NCBI Taxonomy" id="690417"/>
    <lineage>
        <taxon>Bacteria</taxon>
        <taxon>Pseudomonadati</taxon>
        <taxon>Pseudomonadota</taxon>
        <taxon>Alphaproteobacteria</taxon>
        <taxon>Rhodobacterales</taxon>
        <taxon>Paracoccaceae</taxon>
        <taxon>Paracoccus</taxon>
    </lineage>
</organism>
<reference evidence="2 3" key="2">
    <citation type="submission" date="2014-10" db="EMBL/GenBank/DDBJ databases">
        <title>Paracoccus sanguinis sp. nov., isolated from clinical specimens of New York State patients.</title>
        <authorList>
            <person name="Mingle L.A."/>
            <person name="Cole J.A."/>
            <person name="Lapierre P."/>
            <person name="Musser K.A."/>
        </authorList>
    </citation>
    <scope>NUCLEOTIDE SEQUENCE [LARGE SCALE GENOMIC DNA]</scope>
    <source>
        <strain evidence="2 3">HAMBI 3106</strain>
    </source>
</reference>
<sequence>MMLSQHRDRALIPFSGRGFRQAKRHTHFDLACTVQGHAENQVRVPADDSSEVAPQLRAQTQLLRP</sequence>
<proteinExistence type="predicted"/>
<protein>
    <submittedName>
        <fullName evidence="2">Uncharacterized protein</fullName>
    </submittedName>
</protein>
<evidence type="ECO:0000313" key="3">
    <source>
        <dbReference type="Proteomes" id="UP000029917"/>
    </source>
</evidence>
<keyword evidence="3" id="KW-1185">Reference proteome</keyword>
<dbReference type="STRING" id="690417.IC63_00900"/>